<reference evidence="2 3" key="1">
    <citation type="submission" date="2022-05" db="EMBL/GenBank/DDBJ databases">
        <title>A multi-omics perspective on studying reproductive biology in Daphnia sinensis.</title>
        <authorList>
            <person name="Jia J."/>
        </authorList>
    </citation>
    <scope>NUCLEOTIDE SEQUENCE [LARGE SCALE GENOMIC DNA]</scope>
    <source>
        <strain evidence="2 3">WSL</strain>
    </source>
</reference>
<organism evidence="2 3">
    <name type="scientific">Daphnia sinensis</name>
    <dbReference type="NCBI Taxonomy" id="1820382"/>
    <lineage>
        <taxon>Eukaryota</taxon>
        <taxon>Metazoa</taxon>
        <taxon>Ecdysozoa</taxon>
        <taxon>Arthropoda</taxon>
        <taxon>Crustacea</taxon>
        <taxon>Branchiopoda</taxon>
        <taxon>Diplostraca</taxon>
        <taxon>Cladocera</taxon>
        <taxon>Anomopoda</taxon>
        <taxon>Daphniidae</taxon>
        <taxon>Daphnia</taxon>
        <taxon>Daphnia similis group</taxon>
    </lineage>
</organism>
<dbReference type="Proteomes" id="UP000820818">
    <property type="component" value="Linkage Group LG6"/>
</dbReference>
<protein>
    <submittedName>
        <fullName evidence="2">Uncharacterized protein</fullName>
    </submittedName>
</protein>
<evidence type="ECO:0000313" key="3">
    <source>
        <dbReference type="Proteomes" id="UP000820818"/>
    </source>
</evidence>
<name>A0AAD5LGG5_9CRUS</name>
<evidence type="ECO:0000313" key="2">
    <source>
        <dbReference type="EMBL" id="KAI9557193.1"/>
    </source>
</evidence>
<evidence type="ECO:0000256" key="1">
    <source>
        <dbReference type="SAM" id="MobiDB-lite"/>
    </source>
</evidence>
<accession>A0AAD5LGG5</accession>
<proteinExistence type="predicted"/>
<feature type="compositionally biased region" description="Basic and acidic residues" evidence="1">
    <location>
        <begin position="23"/>
        <end position="32"/>
    </location>
</feature>
<comment type="caution">
    <text evidence="2">The sequence shown here is derived from an EMBL/GenBank/DDBJ whole genome shotgun (WGS) entry which is preliminary data.</text>
</comment>
<gene>
    <name evidence="2" type="ORF">GHT06_017005</name>
</gene>
<feature type="region of interest" description="Disordered" evidence="1">
    <location>
        <begin position="1"/>
        <end position="32"/>
    </location>
</feature>
<dbReference type="AlphaFoldDB" id="A0AAD5LGG5"/>
<keyword evidence="3" id="KW-1185">Reference proteome</keyword>
<sequence>MDQFLNVAESEEELANDEELEDVEVRETRPERSRSPIRRWRRLLGLAAVGTQVRLTNTRPRLLKEPLLDPTNETPYRSVQYTQARGLLEKTTLPSQRAGGKKLAVEEKNVNSNEISLGLAGWMIKGISTADSKAIQEEFKVIFENDKFLLNPPAIDERAARHLKEKSMQTAEAAEKVWLTTQFKVMDIALPLLHILNHVASSPDITPEHPLLVATEAALAQWARAFNHVTRRR</sequence>
<dbReference type="EMBL" id="WJBH02000006">
    <property type="protein sequence ID" value="KAI9557193.1"/>
    <property type="molecule type" value="Genomic_DNA"/>
</dbReference>
<feature type="compositionally biased region" description="Acidic residues" evidence="1">
    <location>
        <begin position="9"/>
        <end position="22"/>
    </location>
</feature>